<reference evidence="3" key="2">
    <citation type="journal article" date="2013" name="Mar. Genomics">
        <title>Expression of sulfatases in Rhodopirellula baltica and the diversity of sulfatases in the genus Rhodopirellula.</title>
        <authorList>
            <person name="Wegner C.E."/>
            <person name="Richter-Heitmann T."/>
            <person name="Klindworth A."/>
            <person name="Klockow C."/>
            <person name="Richter M."/>
            <person name="Achstetter T."/>
            <person name="Glockner F.O."/>
            <person name="Harder J."/>
        </authorList>
    </citation>
    <scope>NUCLEOTIDE SEQUENCE [LARGE SCALE GENOMIC DNA]</scope>
    <source>
        <strain evidence="3">6C</strain>
    </source>
</reference>
<keyword evidence="4" id="KW-1185">Reference proteome</keyword>
<comment type="caution">
    <text evidence="3">The sequence shown here is derived from an EMBL/GenBank/DDBJ whole genome shotgun (WGS) entry which is preliminary data.</text>
</comment>
<accession>M2B003</accession>
<evidence type="ECO:0000313" key="4">
    <source>
        <dbReference type="Proteomes" id="UP000011529"/>
    </source>
</evidence>
<reference evidence="3" key="1">
    <citation type="submission" date="2012-11" db="EMBL/GenBank/DDBJ databases">
        <title>Permanent draft genomes of Rhodopirellula europaea strain SH398 and 6C.</title>
        <authorList>
            <person name="Richter M."/>
            <person name="Richter-Heitmann T."/>
            <person name="Frank C."/>
            <person name="Harder J."/>
            <person name="Glockner F.O."/>
        </authorList>
    </citation>
    <scope>NUCLEOTIDE SEQUENCE</scope>
    <source>
        <strain evidence="3">6C</strain>
    </source>
</reference>
<keyword evidence="2" id="KW-0456">Lyase</keyword>
<dbReference type="PANTHER" id="PTHR36566:SF1">
    <property type="entry name" value="PYRIDINIUM-3,5-BISTHIOCARBOXYLIC ACID MONONUCLEOTIDE NICKEL INSERTION PROTEIN"/>
    <property type="match status" value="1"/>
</dbReference>
<dbReference type="NCBIfam" id="TIGR00299">
    <property type="entry name" value="nickel pincer cofactor biosynthesis protein LarC"/>
    <property type="match status" value="1"/>
</dbReference>
<dbReference type="GO" id="GO:0016829">
    <property type="term" value="F:lyase activity"/>
    <property type="evidence" value="ECO:0007669"/>
    <property type="project" value="UniProtKB-UniRule"/>
</dbReference>
<evidence type="ECO:0000313" key="3">
    <source>
        <dbReference type="EMBL" id="EMB18267.1"/>
    </source>
</evidence>
<dbReference type="GO" id="GO:0016151">
    <property type="term" value="F:nickel cation binding"/>
    <property type="evidence" value="ECO:0007669"/>
    <property type="project" value="UniProtKB-UniRule"/>
</dbReference>
<dbReference type="Gene3D" id="3.30.70.1380">
    <property type="entry name" value="Transcriptional regulatory protein pf0864 domain like"/>
    <property type="match status" value="1"/>
</dbReference>
<dbReference type="Pfam" id="PF01969">
    <property type="entry name" value="Ni_insertion"/>
    <property type="match status" value="1"/>
</dbReference>
<proteinExistence type="inferred from homology"/>
<organism evidence="3 4">
    <name type="scientific">Rhodopirellula europaea 6C</name>
    <dbReference type="NCBI Taxonomy" id="1263867"/>
    <lineage>
        <taxon>Bacteria</taxon>
        <taxon>Pseudomonadati</taxon>
        <taxon>Planctomycetota</taxon>
        <taxon>Planctomycetia</taxon>
        <taxon>Pirellulales</taxon>
        <taxon>Pirellulaceae</taxon>
        <taxon>Rhodopirellula</taxon>
    </lineage>
</organism>
<comment type="similarity">
    <text evidence="2">Belongs to the LarC family.</text>
</comment>
<name>M2B003_9BACT</name>
<dbReference type="PATRIC" id="fig|1263867.3.peg.1064"/>
<dbReference type="EMBL" id="ANMO01000054">
    <property type="protein sequence ID" value="EMB18267.1"/>
    <property type="molecule type" value="Genomic_DNA"/>
</dbReference>
<dbReference type="AlphaFoldDB" id="M2B003"/>
<gene>
    <name evidence="3" type="ORF">RE6C_01002</name>
</gene>
<dbReference type="PANTHER" id="PTHR36566">
    <property type="entry name" value="NICKEL INSERTION PROTEIN-RELATED"/>
    <property type="match status" value="1"/>
</dbReference>
<evidence type="ECO:0000256" key="1">
    <source>
        <dbReference type="ARBA" id="ARBA00022596"/>
    </source>
</evidence>
<sequence>MFTGTRFVEAQGEVLMNRRLGEFDSFCSIIRMTKTLHFDCLSGISGDMTLGALIDLGVSVDQIQQGLQSLNLPDLKLRTEEVKKCGFRAVQIHIDHPSEKAHRHLHHIDAMIDEASEINESAKALAKKIFLCVGEAEAKVHGCSLRKVHFHEVGAIDSIADIVGVAIAIDALDIEHATSSTIPTGTGAIMIDHGRVAVPAPATAEILTGVPLMACDIESELTTPTGAAIIKTLARSFGPPPAMTPLRVGYGSGTRDLEGQANVLRVTLGELTEASSSQGQIETDRVTLLESNIDDATAEQLANVSELLMNAGALDVWQTPIVMKKGRLATTVSVLCDASRIGALQTLLFTQTSTIGIRRTEMNRSKLARESQIVETPDGPATGKTVRLPDGTLRFSLENDEVKRLSGATGKPADQIRVEAQAAFAELLAVGREPSGVT</sequence>
<dbReference type="InterPro" id="IPR002822">
    <property type="entry name" value="Ni_insertion"/>
</dbReference>
<dbReference type="Proteomes" id="UP000011529">
    <property type="component" value="Unassembled WGS sequence"/>
</dbReference>
<keyword evidence="1 2" id="KW-0533">Nickel</keyword>
<dbReference type="HAMAP" id="MF_01074">
    <property type="entry name" value="LarC"/>
    <property type="match status" value="1"/>
</dbReference>
<protein>
    <recommendedName>
        <fullName evidence="2">Putative nickel insertion protein</fullName>
    </recommendedName>
</protein>
<evidence type="ECO:0000256" key="2">
    <source>
        <dbReference type="HAMAP-Rule" id="MF_01074"/>
    </source>
</evidence>